<evidence type="ECO:0000259" key="3">
    <source>
        <dbReference type="Pfam" id="PF08341"/>
    </source>
</evidence>
<keyword evidence="2" id="KW-0732">Signal</keyword>
<keyword evidence="5" id="KW-1185">Reference proteome</keyword>
<dbReference type="NCBIfam" id="NF041528">
    <property type="entry name" value="strep_LAETG"/>
    <property type="match status" value="1"/>
</dbReference>
<evidence type="ECO:0000313" key="4">
    <source>
        <dbReference type="EMBL" id="KMO94849.1"/>
    </source>
</evidence>
<organism evidence="4 5">
    <name type="scientific">Streptomyces roseus</name>
    <dbReference type="NCBI Taxonomy" id="66430"/>
    <lineage>
        <taxon>Bacteria</taxon>
        <taxon>Bacillati</taxon>
        <taxon>Actinomycetota</taxon>
        <taxon>Actinomycetes</taxon>
        <taxon>Kitasatosporales</taxon>
        <taxon>Streptomycetaceae</taxon>
        <taxon>Streptomyces</taxon>
    </lineage>
</organism>
<dbReference type="NCBIfam" id="TIGR03934">
    <property type="entry name" value="TQXA_dom"/>
    <property type="match status" value="1"/>
</dbReference>
<sequence>MRRPLAAALLAAALAAAPGARAAADSGAPAPRTPEGASAVLDGLKTYGQAVLHAKDGSVRQIPAGLYEMRVDGGGMLQTYGVGVTGNAQPQARYAESGWGGSPLDGNGEAGRIRWVLEHSYPQLNDLAGLAKAAGAGALTAESAAAGTQVAIWRLADGAQVEAADPAAQKLADYLQRSAGKLPEPPASLGLDPGSVSGPVGSRLGPVTVRTGAQSVTVTPDAAAAAMGVRVVDAEGKPVTTAANGSTLYFEVPAGTPDGSASVTVQGSTRVPVGRVFTSEVPSQAQIVAGSSQSALAATASAVWPQPVVVEGAAATGDGSAVTQASAAAAAAAAAASESSPDDERLATSGSSAATPVIASLAVGLVVLGGLVVLLLRKRPLDEEDRP</sequence>
<feature type="signal peptide" evidence="2">
    <location>
        <begin position="1"/>
        <end position="22"/>
    </location>
</feature>
<feature type="chain" id="PRO_5005284282" description="Thioester domain-containing protein" evidence="2">
    <location>
        <begin position="23"/>
        <end position="387"/>
    </location>
</feature>
<dbReference type="PATRIC" id="fig|66430.4.peg.968"/>
<feature type="domain" description="Thioester" evidence="3">
    <location>
        <begin position="104"/>
        <end position="179"/>
    </location>
</feature>
<dbReference type="AlphaFoldDB" id="A0A0J6XI29"/>
<keyword evidence="1" id="KW-0472">Membrane</keyword>
<evidence type="ECO:0000256" key="2">
    <source>
        <dbReference type="SAM" id="SignalP"/>
    </source>
</evidence>
<dbReference type="InterPro" id="IPR023849">
    <property type="entry name" value="TQXA_dom"/>
</dbReference>
<dbReference type="RefSeq" id="WP_048479397.1">
    <property type="nucleotide sequence ID" value="NZ_JBIRUD010000004.1"/>
</dbReference>
<protein>
    <recommendedName>
        <fullName evidence="3">Thioester domain-containing protein</fullName>
    </recommendedName>
</protein>
<proteinExistence type="predicted"/>
<dbReference type="Proteomes" id="UP000035932">
    <property type="component" value="Unassembled WGS sequence"/>
</dbReference>
<dbReference type="Pfam" id="PF08341">
    <property type="entry name" value="TED"/>
    <property type="match status" value="1"/>
</dbReference>
<name>A0A0J6XI29_9ACTN</name>
<dbReference type="EMBL" id="LFML01000122">
    <property type="protein sequence ID" value="KMO94849.1"/>
    <property type="molecule type" value="Genomic_DNA"/>
</dbReference>
<gene>
    <name evidence="4" type="ORF">ACS04_27085</name>
</gene>
<comment type="caution">
    <text evidence="4">The sequence shown here is derived from an EMBL/GenBank/DDBJ whole genome shotgun (WGS) entry which is preliminary data.</text>
</comment>
<feature type="transmembrane region" description="Helical" evidence="1">
    <location>
        <begin position="357"/>
        <end position="376"/>
    </location>
</feature>
<keyword evidence="1" id="KW-1133">Transmembrane helix</keyword>
<evidence type="ECO:0000313" key="5">
    <source>
        <dbReference type="Proteomes" id="UP000035932"/>
    </source>
</evidence>
<reference evidence="4 5" key="1">
    <citation type="submission" date="2015-06" db="EMBL/GenBank/DDBJ databases">
        <title>Recapitulation of the evolution of biosynthetic gene clusters reveals hidden chemical diversity on bacterial genomes.</title>
        <authorList>
            <person name="Cruz-Morales P."/>
            <person name="Martinez-Guerrero C."/>
            <person name="Morales-Escalante M.A."/>
            <person name="Yanez-Guerra L.A."/>
            <person name="Kopp J.F."/>
            <person name="Feldmann J."/>
            <person name="Ramos-Aboites H.E."/>
            <person name="Barona-Gomez F."/>
        </authorList>
    </citation>
    <scope>NUCLEOTIDE SEQUENCE [LARGE SCALE GENOMIC DNA]</scope>
    <source>
        <strain evidence="4 5">ATCC 31245</strain>
    </source>
</reference>
<dbReference type="STRING" id="66430.ACS04_27085"/>
<evidence type="ECO:0000256" key="1">
    <source>
        <dbReference type="SAM" id="Phobius"/>
    </source>
</evidence>
<dbReference type="InterPro" id="IPR013552">
    <property type="entry name" value="Thioester_dom"/>
</dbReference>
<accession>A0A0J6XI29</accession>
<keyword evidence="1" id="KW-0812">Transmembrane</keyword>